<feature type="domain" description="RNA polymerase Rpb2" evidence="15">
    <location>
        <begin position="194"/>
        <end position="352"/>
    </location>
</feature>
<keyword evidence="10" id="KW-0539">Nucleus</keyword>
<evidence type="ECO:0000313" key="20">
    <source>
        <dbReference type="Proteomes" id="UP000717585"/>
    </source>
</evidence>
<keyword evidence="20" id="KW-1185">Reference proteome</keyword>
<dbReference type="InterPro" id="IPR007642">
    <property type="entry name" value="RNA_pol_Rpb2_2"/>
</dbReference>
<dbReference type="Pfam" id="PF04561">
    <property type="entry name" value="RNA_pol_Rpb2_2"/>
    <property type="match status" value="1"/>
</dbReference>
<dbReference type="FunFam" id="2.40.270.10:FF:000011">
    <property type="entry name" value="DNA-directed RNA polymerase subunit beta"/>
    <property type="match status" value="1"/>
</dbReference>
<dbReference type="InterPro" id="IPR015712">
    <property type="entry name" value="DNA-dir_RNA_pol_su2"/>
</dbReference>
<dbReference type="Gene3D" id="3.90.1800.10">
    <property type="entry name" value="RNA polymerase alpha subunit dimerisation domain"/>
    <property type="match status" value="1"/>
</dbReference>
<dbReference type="Gene3D" id="2.40.50.150">
    <property type="match status" value="1"/>
</dbReference>
<keyword evidence="9 12" id="KW-0804">Transcription</keyword>
<dbReference type="GO" id="GO:0032549">
    <property type="term" value="F:ribonucleoside binding"/>
    <property type="evidence" value="ECO:0007669"/>
    <property type="project" value="InterPro"/>
</dbReference>
<accession>A0A8J6B8K0</accession>
<keyword evidence="7" id="KW-0863">Zinc-finger</keyword>
<evidence type="ECO:0000259" key="15">
    <source>
        <dbReference type="Pfam" id="PF04561"/>
    </source>
</evidence>
<dbReference type="Gene3D" id="2.40.270.10">
    <property type="entry name" value="DNA-directed RNA polymerase, subunit 2, domain 6"/>
    <property type="match status" value="1"/>
</dbReference>
<dbReference type="InterPro" id="IPR007645">
    <property type="entry name" value="RNA_pol_Rpb2_3"/>
</dbReference>
<dbReference type="GO" id="GO:0003899">
    <property type="term" value="F:DNA-directed RNA polymerase activity"/>
    <property type="evidence" value="ECO:0007669"/>
    <property type="project" value="UniProtKB-EC"/>
</dbReference>
<protein>
    <recommendedName>
        <fullName evidence="12">DNA-directed RNA polymerase subunit beta</fullName>
        <ecNumber evidence="12">2.7.7.6</ecNumber>
    </recommendedName>
</protein>
<dbReference type="AlphaFoldDB" id="A0A8J6B8K0"/>
<dbReference type="InterPro" id="IPR007641">
    <property type="entry name" value="RNA_pol_Rpb2_7"/>
</dbReference>
<dbReference type="OrthoDB" id="10248617at2759"/>
<sequence length="1109" mass="124404">MAPMSANTLDDGPDPMKALFSNHVDSFNHFTEHLMPIFPQMMEKVDVDHESLPYMRLSISDISLGYPTRMWDDDKDPLFPSECREARLTYGAPLRIKVLREILDGDSRVDEIDFNVGELPVMTCSDHCHLNGLTPDQLIAQHEERREQGGFFIVNGNEKCLRMFVVNRRHYPFAVHRSAFQKRGRDYTPYGVMIRCVMPDETSTTNVLHYLTDGSSRFRIILDKQEYFIPLVLLMRALVPVTDQEIYDAVVGPDPENTFLSERILKMVTNSHGNKIFTQEQALAFIGSKFRVVMRLGSRHTDADVGRKLINQFVLIHLNSYRDKFNLLVQMVRKLYGLAQGTVMPDSMDTSMAHELLMPGNLVAMFVKEQLTEWLHAVSRGMLIHSQRHASVDMASVQALRDVGRRHGFDIGQKLQFLLATGNLVSRSGLDLLQVAGLSIVAEKLNYQRYLSHFRGVHRGSFFVDSKDVTVRRLLPESWGFLCPIHTPDGPSCGLACHLAQGCIPTLVNEDTSAVPDVLVSLGMVPLGDRLILPVESHCPVLLDGAVIGHLAHNLLPRVVSTLRVMKVRGEANIPPHLEIGAVDPALPRQMAMLAMFSGRARYSRPVLNLGLNAYEFIGSFEQVFMNIAVTPDDIRADTTHMEITPTEMLDVIAALTPYSDYNQSPRCMYQCVMGKQTMATPVHSFPYRTDNKMYRIQSPQLPVVETDAQGRYGFNEYPHGTNAVVAVLSYTGYDMEDAMIINQGAWDRGMFAGTVYVTKDVTLVDKRARSASTQRFSNVVPDTGAKFCSTLDVDGLAMPGQRLVSGDAMACIFDTITGEFHLKKYKGEDAIVEDVRLLGHGTKDLVTARYKLRHIRRPTIGDKFSSRHGQKGVLSVLWPHTDFPFTESGIVPDCLINPHAFPSRMTIGMLMESIAGKSSCLHAVKHDATPFKYDEVNRASEAIGEELRAAGYSHYGTETMYSGVYGTQLVADIFIGVVYYQRLRHMVSDKYQVRATGPVNQITRQPIKGRKAGGGIRFGEMERDSLISHGVAYMLQDRTFMSSDYSEHRICQDCGNVVAIGNEAAGHYCRLCRSRSIRWVSLPYILVYLAHELAGMNVQMSLLEHVRE</sequence>
<comment type="function">
    <text evidence="12">DNA-dependent RNA polymerase catalyzes the transcription of DNA into RNA using the four ribonucleoside triphosphates as substrates.</text>
</comment>
<evidence type="ECO:0000259" key="14">
    <source>
        <dbReference type="Pfam" id="PF04560"/>
    </source>
</evidence>
<evidence type="ECO:0000256" key="12">
    <source>
        <dbReference type="RuleBase" id="RU363031"/>
    </source>
</evidence>
<dbReference type="Gene3D" id="3.90.1070.20">
    <property type="match status" value="1"/>
</dbReference>
<comment type="caution">
    <text evidence="19">The sequence shown here is derived from an EMBL/GenBank/DDBJ whole genome shotgun (WGS) entry which is preliminary data.</text>
</comment>
<dbReference type="Gene3D" id="3.90.1100.10">
    <property type="match status" value="1"/>
</dbReference>
<organism evidence="19 20">
    <name type="scientific">Carpediemonas membranifera</name>
    <dbReference type="NCBI Taxonomy" id="201153"/>
    <lineage>
        <taxon>Eukaryota</taxon>
        <taxon>Metamonada</taxon>
        <taxon>Carpediemonas-like organisms</taxon>
        <taxon>Carpediemonas</taxon>
    </lineage>
</organism>
<keyword evidence="4 12" id="KW-0808">Transferase</keyword>
<dbReference type="GO" id="GO:0008270">
    <property type="term" value="F:zinc ion binding"/>
    <property type="evidence" value="ECO:0007669"/>
    <property type="project" value="UniProtKB-KW"/>
</dbReference>
<dbReference type="EC" id="2.7.7.6" evidence="12"/>
<evidence type="ECO:0000259" key="16">
    <source>
        <dbReference type="Pfam" id="PF04563"/>
    </source>
</evidence>
<evidence type="ECO:0000259" key="13">
    <source>
        <dbReference type="Pfam" id="PF00562"/>
    </source>
</evidence>
<evidence type="ECO:0000256" key="4">
    <source>
        <dbReference type="ARBA" id="ARBA00022679"/>
    </source>
</evidence>
<feature type="domain" description="RNA polymerase Rpb2" evidence="17">
    <location>
        <begin position="441"/>
        <end position="503"/>
    </location>
</feature>
<dbReference type="Pfam" id="PF04563">
    <property type="entry name" value="RNA_pol_Rpb2_1"/>
    <property type="match status" value="1"/>
</dbReference>
<gene>
    <name evidence="19" type="ORF">J8273_5232</name>
</gene>
<keyword evidence="8" id="KW-0862">Zinc</keyword>
<evidence type="ECO:0000256" key="2">
    <source>
        <dbReference type="ARBA" id="ARBA00006835"/>
    </source>
</evidence>
<dbReference type="CDD" id="cd00653">
    <property type="entry name" value="RNA_pol_B_RPB2"/>
    <property type="match status" value="1"/>
</dbReference>
<dbReference type="EMBL" id="JAHDYR010000038">
    <property type="protein sequence ID" value="KAG9392247.1"/>
    <property type="molecule type" value="Genomic_DNA"/>
</dbReference>
<dbReference type="InterPro" id="IPR007121">
    <property type="entry name" value="RNA_pol_bsu_CS"/>
</dbReference>
<evidence type="ECO:0000259" key="17">
    <source>
        <dbReference type="Pfam" id="PF04565"/>
    </source>
</evidence>
<dbReference type="PROSITE" id="PS01166">
    <property type="entry name" value="RNA_POL_BETA"/>
    <property type="match status" value="1"/>
</dbReference>
<dbReference type="SUPFAM" id="SSF64484">
    <property type="entry name" value="beta and beta-prime subunits of DNA dependent RNA-polymerase"/>
    <property type="match status" value="1"/>
</dbReference>
<name>A0A8J6B8K0_9EUKA</name>
<comment type="subcellular location">
    <subcellularLocation>
        <location evidence="1">Nucleus</location>
    </subcellularLocation>
</comment>
<comment type="similarity">
    <text evidence="2 11">Belongs to the RNA polymerase beta chain family.</text>
</comment>
<dbReference type="Pfam" id="PF04560">
    <property type="entry name" value="RNA_pol_Rpb2_7"/>
    <property type="match status" value="1"/>
</dbReference>
<dbReference type="Pfam" id="PF06883">
    <property type="entry name" value="RNA_pol_Rpa2_4"/>
    <property type="match status" value="1"/>
</dbReference>
<dbReference type="GO" id="GO:0006351">
    <property type="term" value="P:DNA-templated transcription"/>
    <property type="evidence" value="ECO:0007669"/>
    <property type="project" value="InterPro"/>
</dbReference>
<dbReference type="Pfam" id="PF04565">
    <property type="entry name" value="RNA_pol_Rpb2_3"/>
    <property type="match status" value="1"/>
</dbReference>
<comment type="catalytic activity">
    <reaction evidence="12">
        <text>RNA(n) + a ribonucleoside 5'-triphosphate = RNA(n+1) + diphosphate</text>
        <dbReference type="Rhea" id="RHEA:21248"/>
        <dbReference type="Rhea" id="RHEA-COMP:14527"/>
        <dbReference type="Rhea" id="RHEA-COMP:17342"/>
        <dbReference type="ChEBI" id="CHEBI:33019"/>
        <dbReference type="ChEBI" id="CHEBI:61557"/>
        <dbReference type="ChEBI" id="CHEBI:140395"/>
        <dbReference type="EC" id="2.7.7.6"/>
    </reaction>
</comment>
<evidence type="ECO:0000256" key="11">
    <source>
        <dbReference type="RuleBase" id="RU000434"/>
    </source>
</evidence>
<keyword evidence="5 12" id="KW-0548">Nucleotidyltransferase</keyword>
<reference evidence="19" key="1">
    <citation type="submission" date="2021-05" db="EMBL/GenBank/DDBJ databases">
        <title>A free-living protist that lacks canonical eukaryotic 1 DNA replication and segregation systems.</title>
        <authorList>
            <person name="Salas-Leiva D.E."/>
            <person name="Tromer E.C."/>
            <person name="Curtis B.A."/>
            <person name="Jerlstrom-Hultqvist J."/>
            <person name="Kolisko M."/>
            <person name="Yi Z."/>
            <person name="Salas-Leiva J.S."/>
            <person name="Gallot-Lavallee L."/>
            <person name="Kops G.J.P.L."/>
            <person name="Archibald J.M."/>
            <person name="Simpson A.G.B."/>
            <person name="Roger A.J."/>
        </authorList>
    </citation>
    <scope>NUCLEOTIDE SEQUENCE</scope>
    <source>
        <strain evidence="19">BICM</strain>
    </source>
</reference>
<feature type="domain" description="DNA-directed RNA polymerase I subunit RPA2" evidence="18">
    <location>
        <begin position="548"/>
        <end position="605"/>
    </location>
</feature>
<evidence type="ECO:0000313" key="19">
    <source>
        <dbReference type="EMBL" id="KAG9392247.1"/>
    </source>
</evidence>
<evidence type="ECO:0000259" key="18">
    <source>
        <dbReference type="Pfam" id="PF06883"/>
    </source>
</evidence>
<feature type="domain" description="DNA-directed RNA polymerase subunit 2 hybrid-binding" evidence="13">
    <location>
        <begin position="653"/>
        <end position="1012"/>
    </location>
</feature>
<dbReference type="FunFam" id="3.90.1110.10:FF:000007">
    <property type="entry name" value="DNA-directed RNA polymerase subunit beta"/>
    <property type="match status" value="1"/>
</dbReference>
<dbReference type="Proteomes" id="UP000717585">
    <property type="component" value="Unassembled WGS sequence"/>
</dbReference>
<dbReference type="Gene3D" id="3.90.1110.10">
    <property type="entry name" value="RNA polymerase Rpb2, domain 2"/>
    <property type="match status" value="1"/>
</dbReference>
<proteinExistence type="inferred from homology"/>
<evidence type="ECO:0000256" key="7">
    <source>
        <dbReference type="ARBA" id="ARBA00022771"/>
    </source>
</evidence>
<evidence type="ECO:0000256" key="6">
    <source>
        <dbReference type="ARBA" id="ARBA00022723"/>
    </source>
</evidence>
<feature type="domain" description="RNA polymerase beta subunit protrusion" evidence="16">
    <location>
        <begin position="19"/>
        <end position="390"/>
    </location>
</feature>
<keyword evidence="3 12" id="KW-0240">DNA-directed RNA polymerase</keyword>
<dbReference type="InterPro" id="IPR014724">
    <property type="entry name" value="RNA_pol_RPB2_OB-fold"/>
</dbReference>
<dbReference type="GO" id="GO:0003677">
    <property type="term" value="F:DNA binding"/>
    <property type="evidence" value="ECO:0007669"/>
    <property type="project" value="InterPro"/>
</dbReference>
<evidence type="ECO:0000256" key="3">
    <source>
        <dbReference type="ARBA" id="ARBA00022478"/>
    </source>
</evidence>
<dbReference type="GO" id="GO:0000428">
    <property type="term" value="C:DNA-directed RNA polymerase complex"/>
    <property type="evidence" value="ECO:0007669"/>
    <property type="project" value="UniProtKB-KW"/>
</dbReference>
<evidence type="ECO:0000256" key="10">
    <source>
        <dbReference type="ARBA" id="ARBA00023242"/>
    </source>
</evidence>
<evidence type="ECO:0000256" key="9">
    <source>
        <dbReference type="ARBA" id="ARBA00023163"/>
    </source>
</evidence>
<dbReference type="InterPro" id="IPR009674">
    <property type="entry name" value="Rpa2_dom_4"/>
</dbReference>
<dbReference type="InterPro" id="IPR007644">
    <property type="entry name" value="RNA_pol_bsu_protrusion"/>
</dbReference>
<dbReference type="Pfam" id="PF00562">
    <property type="entry name" value="RNA_pol_Rpb2_6"/>
    <property type="match status" value="1"/>
</dbReference>
<dbReference type="InterPro" id="IPR037034">
    <property type="entry name" value="RNA_pol_Rpb2_2_sf"/>
</dbReference>
<dbReference type="GO" id="GO:0005634">
    <property type="term" value="C:nucleus"/>
    <property type="evidence" value="ECO:0007669"/>
    <property type="project" value="UniProtKB-SubCell"/>
</dbReference>
<dbReference type="InterPro" id="IPR037033">
    <property type="entry name" value="DNA-dir_RNAP_su2_hyb_sf"/>
</dbReference>
<evidence type="ECO:0000256" key="5">
    <source>
        <dbReference type="ARBA" id="ARBA00022695"/>
    </source>
</evidence>
<evidence type="ECO:0000256" key="8">
    <source>
        <dbReference type="ARBA" id="ARBA00022833"/>
    </source>
</evidence>
<keyword evidence="6" id="KW-0479">Metal-binding</keyword>
<dbReference type="InterPro" id="IPR007120">
    <property type="entry name" value="DNA-dir_RNAP_su2_dom"/>
</dbReference>
<evidence type="ECO:0000256" key="1">
    <source>
        <dbReference type="ARBA" id="ARBA00004123"/>
    </source>
</evidence>
<dbReference type="PANTHER" id="PTHR20856">
    <property type="entry name" value="DNA-DIRECTED RNA POLYMERASE I SUBUNIT 2"/>
    <property type="match status" value="1"/>
</dbReference>
<feature type="domain" description="RNA polymerase Rpb2" evidence="14">
    <location>
        <begin position="1015"/>
        <end position="1104"/>
    </location>
</feature>